<feature type="signal peptide" evidence="1">
    <location>
        <begin position="1"/>
        <end position="20"/>
    </location>
</feature>
<dbReference type="InterPro" id="IPR025737">
    <property type="entry name" value="FApF"/>
</dbReference>
<dbReference type="Pfam" id="PF13557">
    <property type="entry name" value="Phenol_MetA_deg"/>
    <property type="match status" value="1"/>
</dbReference>
<dbReference type="Proteomes" id="UP000399692">
    <property type="component" value="Unassembled WGS sequence"/>
</dbReference>
<dbReference type="OrthoDB" id="191143at2"/>
<keyword evidence="1" id="KW-0732">Signal</keyword>
<reference evidence="2 3" key="1">
    <citation type="submission" date="2019-09" db="EMBL/GenBank/DDBJ databases">
        <authorList>
            <person name="Chandra G."/>
            <person name="Truman W A."/>
        </authorList>
    </citation>
    <scope>NUCLEOTIDE SEQUENCE [LARGE SCALE GENOMIC DNA]</scope>
    <source>
        <strain evidence="2">PS631</strain>
    </source>
</reference>
<protein>
    <recommendedName>
        <fullName evidence="4">Phenol degradation protein meta</fullName>
    </recommendedName>
</protein>
<proteinExistence type="predicted"/>
<gene>
    <name evidence="2" type="ORF">PS631_04337</name>
</gene>
<evidence type="ECO:0000313" key="3">
    <source>
        <dbReference type="Proteomes" id="UP000399692"/>
    </source>
</evidence>
<evidence type="ECO:0000313" key="2">
    <source>
        <dbReference type="EMBL" id="VVN20174.1"/>
    </source>
</evidence>
<evidence type="ECO:0000256" key="1">
    <source>
        <dbReference type="SAM" id="SignalP"/>
    </source>
</evidence>
<dbReference type="RefSeq" id="WP_150571253.1">
    <property type="nucleotide sequence ID" value="NZ_CABVHF010000020.1"/>
</dbReference>
<dbReference type="EMBL" id="CABVHF010000020">
    <property type="protein sequence ID" value="VVN20174.1"/>
    <property type="molecule type" value="Genomic_DNA"/>
</dbReference>
<dbReference type="AlphaFoldDB" id="A0A5E6VW60"/>
<sequence length="288" mass="31497" precursor="true">MKQLRYLMLAAAAPCLSAQAVEVAPGDYEVLPVGATIGVVYYQHSTTDSLYAQGHKASSDFNLTSNVGILRLLHVYKLTDRLTIEPQFLLPFGHVSSGGDASALGSASGIGDLTLTAPLKYRLNEANDTVGATVYLVAPTGNYDRKDGLNLGENRWKVDLQAAYIKHFGEKWAVDLVGDAIWYGDNDDFGANSARREQDTSYAAQLMGRYIIDPGTSLALGFGHTWGGENKVDGSNQDDRGETTNFRVTATKFFTAQDQLQMQLGRDLAVENGPKENFRLNLRYARVF</sequence>
<organism evidence="2 3">
    <name type="scientific">Pseudomonas fluorescens</name>
    <dbReference type="NCBI Taxonomy" id="294"/>
    <lineage>
        <taxon>Bacteria</taxon>
        <taxon>Pseudomonadati</taxon>
        <taxon>Pseudomonadota</taxon>
        <taxon>Gammaproteobacteria</taxon>
        <taxon>Pseudomonadales</taxon>
        <taxon>Pseudomonadaceae</taxon>
        <taxon>Pseudomonas</taxon>
    </lineage>
</organism>
<name>A0A5E6VW60_PSEFL</name>
<accession>A0A5E6VW60</accession>
<evidence type="ECO:0008006" key="4">
    <source>
        <dbReference type="Google" id="ProtNLM"/>
    </source>
</evidence>
<feature type="chain" id="PRO_5022669649" description="Phenol degradation protein meta" evidence="1">
    <location>
        <begin position="21"/>
        <end position="288"/>
    </location>
</feature>